<organism evidence="1 2">
    <name type="scientific">Allacma fusca</name>
    <dbReference type="NCBI Taxonomy" id="39272"/>
    <lineage>
        <taxon>Eukaryota</taxon>
        <taxon>Metazoa</taxon>
        <taxon>Ecdysozoa</taxon>
        <taxon>Arthropoda</taxon>
        <taxon>Hexapoda</taxon>
        <taxon>Collembola</taxon>
        <taxon>Symphypleona</taxon>
        <taxon>Sminthuridae</taxon>
        <taxon>Allacma</taxon>
    </lineage>
</organism>
<dbReference type="Proteomes" id="UP000708208">
    <property type="component" value="Unassembled WGS sequence"/>
</dbReference>
<protein>
    <submittedName>
        <fullName evidence="1">Uncharacterized protein</fullName>
    </submittedName>
</protein>
<dbReference type="AlphaFoldDB" id="A0A8J2NUW2"/>
<evidence type="ECO:0000313" key="2">
    <source>
        <dbReference type="Proteomes" id="UP000708208"/>
    </source>
</evidence>
<comment type="caution">
    <text evidence="1">The sequence shown here is derived from an EMBL/GenBank/DDBJ whole genome shotgun (WGS) entry which is preliminary data.</text>
</comment>
<sequence length="54" mass="6051">TMSQASPSLANQGVEPSPDYVFKYWSVRILFTAIYSGRLVHNILGKWFLGMATT</sequence>
<keyword evidence="2" id="KW-1185">Reference proteome</keyword>
<feature type="non-terminal residue" evidence="1">
    <location>
        <position position="54"/>
    </location>
</feature>
<dbReference type="EMBL" id="CAJVCH010030100">
    <property type="protein sequence ID" value="CAG7708555.1"/>
    <property type="molecule type" value="Genomic_DNA"/>
</dbReference>
<evidence type="ECO:0000313" key="1">
    <source>
        <dbReference type="EMBL" id="CAG7708555.1"/>
    </source>
</evidence>
<feature type="non-terminal residue" evidence="1">
    <location>
        <position position="1"/>
    </location>
</feature>
<gene>
    <name evidence="1" type="ORF">AFUS01_LOCUS4776</name>
</gene>
<accession>A0A8J2NUW2</accession>
<proteinExistence type="predicted"/>
<reference evidence="1" key="1">
    <citation type="submission" date="2021-06" db="EMBL/GenBank/DDBJ databases">
        <authorList>
            <person name="Hodson N. C."/>
            <person name="Mongue J. A."/>
            <person name="Jaron S. K."/>
        </authorList>
    </citation>
    <scope>NUCLEOTIDE SEQUENCE</scope>
</reference>
<name>A0A8J2NUW2_9HEXA</name>